<name>A0A0C9VAD6_SPHS4</name>
<dbReference type="OrthoDB" id="2692094at2759"/>
<evidence type="ECO:0000313" key="1">
    <source>
        <dbReference type="EMBL" id="KIJ34410.1"/>
    </source>
</evidence>
<dbReference type="HOGENOM" id="CLU_2392062_0_0_1"/>
<dbReference type="AlphaFoldDB" id="A0A0C9VAD6"/>
<dbReference type="Proteomes" id="UP000054279">
    <property type="component" value="Unassembled WGS sequence"/>
</dbReference>
<sequence>FYDMLKDHLYGCLTNLMAEDDEVEITQGQQDKVLILHRVMYSHQTCCINVTTYDMQRSQDSISPSTSHCDIVRATLEAERTSRRASRGEIQRYK</sequence>
<organism evidence="1 2">
    <name type="scientific">Sphaerobolus stellatus (strain SS14)</name>
    <dbReference type="NCBI Taxonomy" id="990650"/>
    <lineage>
        <taxon>Eukaryota</taxon>
        <taxon>Fungi</taxon>
        <taxon>Dikarya</taxon>
        <taxon>Basidiomycota</taxon>
        <taxon>Agaricomycotina</taxon>
        <taxon>Agaricomycetes</taxon>
        <taxon>Phallomycetidae</taxon>
        <taxon>Geastrales</taxon>
        <taxon>Sphaerobolaceae</taxon>
        <taxon>Sphaerobolus</taxon>
    </lineage>
</organism>
<evidence type="ECO:0000313" key="2">
    <source>
        <dbReference type="Proteomes" id="UP000054279"/>
    </source>
</evidence>
<gene>
    <name evidence="1" type="ORF">M422DRAFT_182150</name>
</gene>
<accession>A0A0C9VAD6</accession>
<proteinExistence type="predicted"/>
<protein>
    <submittedName>
        <fullName evidence="1">Uncharacterized protein</fullName>
    </submittedName>
</protein>
<dbReference type="EMBL" id="KN837200">
    <property type="protein sequence ID" value="KIJ34410.1"/>
    <property type="molecule type" value="Genomic_DNA"/>
</dbReference>
<reference evidence="1 2" key="1">
    <citation type="submission" date="2014-06" db="EMBL/GenBank/DDBJ databases">
        <title>Evolutionary Origins and Diversification of the Mycorrhizal Mutualists.</title>
        <authorList>
            <consortium name="DOE Joint Genome Institute"/>
            <consortium name="Mycorrhizal Genomics Consortium"/>
            <person name="Kohler A."/>
            <person name="Kuo A."/>
            <person name="Nagy L.G."/>
            <person name="Floudas D."/>
            <person name="Copeland A."/>
            <person name="Barry K.W."/>
            <person name="Cichocki N."/>
            <person name="Veneault-Fourrey C."/>
            <person name="LaButti K."/>
            <person name="Lindquist E.A."/>
            <person name="Lipzen A."/>
            <person name="Lundell T."/>
            <person name="Morin E."/>
            <person name="Murat C."/>
            <person name="Riley R."/>
            <person name="Ohm R."/>
            <person name="Sun H."/>
            <person name="Tunlid A."/>
            <person name="Henrissat B."/>
            <person name="Grigoriev I.V."/>
            <person name="Hibbett D.S."/>
            <person name="Martin F."/>
        </authorList>
    </citation>
    <scope>NUCLEOTIDE SEQUENCE [LARGE SCALE GENOMIC DNA]</scope>
    <source>
        <strain evidence="1 2">SS14</strain>
    </source>
</reference>
<keyword evidence="2" id="KW-1185">Reference proteome</keyword>
<feature type="non-terminal residue" evidence="1">
    <location>
        <position position="1"/>
    </location>
</feature>